<dbReference type="AlphaFoldDB" id="A0A1G7UTX0"/>
<dbReference type="Proteomes" id="UP000198748">
    <property type="component" value="Unassembled WGS sequence"/>
</dbReference>
<protein>
    <submittedName>
        <fullName evidence="1">Uncharacterized protein</fullName>
    </submittedName>
</protein>
<dbReference type="STRING" id="659014.SAMN04487996_119107"/>
<proteinExistence type="predicted"/>
<accession>A0A1G7UTX0</accession>
<sequence>MSEWFANAMIEFVVKDGELFRANGLLAANGYLNLSKSRSDVILVEIET</sequence>
<name>A0A1G7UTX0_9BACT</name>
<reference evidence="2" key="1">
    <citation type="submission" date="2016-10" db="EMBL/GenBank/DDBJ databases">
        <authorList>
            <person name="Varghese N."/>
            <person name="Submissions S."/>
        </authorList>
    </citation>
    <scope>NUCLEOTIDE SEQUENCE [LARGE SCALE GENOMIC DNA]</scope>
    <source>
        <strain evidence="2">DSM 25329</strain>
    </source>
</reference>
<evidence type="ECO:0000313" key="2">
    <source>
        <dbReference type="Proteomes" id="UP000198748"/>
    </source>
</evidence>
<organism evidence="1 2">
    <name type="scientific">Dyadobacter soli</name>
    <dbReference type="NCBI Taxonomy" id="659014"/>
    <lineage>
        <taxon>Bacteria</taxon>
        <taxon>Pseudomonadati</taxon>
        <taxon>Bacteroidota</taxon>
        <taxon>Cytophagia</taxon>
        <taxon>Cytophagales</taxon>
        <taxon>Spirosomataceae</taxon>
        <taxon>Dyadobacter</taxon>
    </lineage>
</organism>
<keyword evidence="2" id="KW-1185">Reference proteome</keyword>
<gene>
    <name evidence="1" type="ORF">SAMN04487996_119107</name>
</gene>
<dbReference type="EMBL" id="FNAN01000019">
    <property type="protein sequence ID" value="SDG51055.1"/>
    <property type="molecule type" value="Genomic_DNA"/>
</dbReference>
<evidence type="ECO:0000313" key="1">
    <source>
        <dbReference type="EMBL" id="SDG51055.1"/>
    </source>
</evidence>